<comment type="caution">
    <text evidence="4">The sequence shown here is derived from an EMBL/GenBank/DDBJ whole genome shotgun (WGS) entry which is preliminary data.</text>
</comment>
<evidence type="ECO:0000256" key="2">
    <source>
        <dbReference type="ARBA" id="ARBA00022980"/>
    </source>
</evidence>
<dbReference type="GO" id="GO:0003729">
    <property type="term" value="F:mRNA binding"/>
    <property type="evidence" value="ECO:0007669"/>
    <property type="project" value="TreeGrafter"/>
</dbReference>
<keyword evidence="3" id="KW-0687">Ribonucleoprotein</keyword>
<dbReference type="Gene3D" id="6.10.250.3250">
    <property type="match status" value="1"/>
</dbReference>
<comment type="similarity">
    <text evidence="1">Belongs to the universal ribosomal protein uL13 family.</text>
</comment>
<dbReference type="Proteomes" id="UP000221165">
    <property type="component" value="Unassembled WGS sequence"/>
</dbReference>
<dbReference type="VEuPathDB" id="ToxoDB:CSUI_006290"/>
<dbReference type="GeneID" id="94429665"/>
<dbReference type="InterPro" id="IPR036899">
    <property type="entry name" value="Ribosomal_uL13_sf"/>
</dbReference>
<dbReference type="Gene3D" id="3.90.1180.10">
    <property type="entry name" value="Ribosomal protein L13"/>
    <property type="match status" value="1"/>
</dbReference>
<dbReference type="PANTHER" id="PTHR11545">
    <property type="entry name" value="RIBOSOMAL PROTEIN L13"/>
    <property type="match status" value="1"/>
</dbReference>
<dbReference type="FunFam" id="3.90.1180.10:FF:000002">
    <property type="entry name" value="60S ribosomal protein L16"/>
    <property type="match status" value="1"/>
</dbReference>
<name>A0A2C6KUL2_9APIC</name>
<dbReference type="EMBL" id="MIGC01003151">
    <property type="protein sequence ID" value="PHJ19874.1"/>
    <property type="molecule type" value="Genomic_DNA"/>
</dbReference>
<gene>
    <name evidence="4" type="ORF">CSUI_006290</name>
</gene>
<dbReference type="SUPFAM" id="SSF52161">
    <property type="entry name" value="Ribosomal protein L13"/>
    <property type="match status" value="1"/>
</dbReference>
<evidence type="ECO:0000256" key="3">
    <source>
        <dbReference type="ARBA" id="ARBA00023274"/>
    </source>
</evidence>
<protein>
    <submittedName>
        <fullName evidence="4">60s ribosomal protein</fullName>
    </submittedName>
</protein>
<evidence type="ECO:0000313" key="5">
    <source>
        <dbReference type="Proteomes" id="UP000221165"/>
    </source>
</evidence>
<dbReference type="GO" id="GO:0017148">
    <property type="term" value="P:negative regulation of translation"/>
    <property type="evidence" value="ECO:0007669"/>
    <property type="project" value="TreeGrafter"/>
</dbReference>
<dbReference type="GO" id="GO:0003735">
    <property type="term" value="F:structural constituent of ribosome"/>
    <property type="evidence" value="ECO:0007669"/>
    <property type="project" value="InterPro"/>
</dbReference>
<accession>A0A2C6KUL2</accession>
<keyword evidence="2 4" id="KW-0689">Ribosomal protein</keyword>
<dbReference type="RefSeq" id="XP_067921566.1">
    <property type="nucleotide sequence ID" value="XM_068066454.1"/>
</dbReference>
<sequence length="203" mass="23586">MVFKKVVVIDCQGHLLGRLASVVAKELLKGQHIVCVRCEDINISGSLHRNRLKYQRFLRLRMNSNPSRGPYHLRAPSRILWRTIRGMLRHKVERGQKALSRLQVYEGIPTMVERKKRMVIPSALRIVRLKPSRNYCRLGELSSRVGWSHGDLVARLEEKRKTRSGGYYQKKKETVKMQREAKQFAQGTLPKDQVAFLQQYGHA</sequence>
<evidence type="ECO:0000256" key="1">
    <source>
        <dbReference type="ARBA" id="ARBA00006227"/>
    </source>
</evidence>
<dbReference type="CDD" id="cd00392">
    <property type="entry name" value="Ribosomal_L13"/>
    <property type="match status" value="1"/>
</dbReference>
<dbReference type="InterPro" id="IPR005822">
    <property type="entry name" value="Ribosomal_uL13"/>
</dbReference>
<dbReference type="OrthoDB" id="1882297at2759"/>
<dbReference type="InterPro" id="IPR005755">
    <property type="entry name" value="Ribosomal_uL13_euk/arc"/>
</dbReference>
<dbReference type="GO" id="GO:0006412">
    <property type="term" value="P:translation"/>
    <property type="evidence" value="ECO:0007669"/>
    <property type="project" value="InterPro"/>
</dbReference>
<evidence type="ECO:0000313" key="4">
    <source>
        <dbReference type="EMBL" id="PHJ19874.1"/>
    </source>
</evidence>
<dbReference type="GO" id="GO:0022625">
    <property type="term" value="C:cytosolic large ribosomal subunit"/>
    <property type="evidence" value="ECO:0007669"/>
    <property type="project" value="TreeGrafter"/>
</dbReference>
<dbReference type="AlphaFoldDB" id="A0A2C6KUL2"/>
<organism evidence="4 5">
    <name type="scientific">Cystoisospora suis</name>
    <dbReference type="NCBI Taxonomy" id="483139"/>
    <lineage>
        <taxon>Eukaryota</taxon>
        <taxon>Sar</taxon>
        <taxon>Alveolata</taxon>
        <taxon>Apicomplexa</taxon>
        <taxon>Conoidasida</taxon>
        <taxon>Coccidia</taxon>
        <taxon>Eucoccidiorida</taxon>
        <taxon>Eimeriorina</taxon>
        <taxon>Sarcocystidae</taxon>
        <taxon>Cystoisospora</taxon>
    </lineage>
</organism>
<reference evidence="4 5" key="1">
    <citation type="journal article" date="2017" name="Int. J. Parasitol.">
        <title>The genome of the protozoan parasite Cystoisospora suis and a reverse vaccinology approach to identify vaccine candidates.</title>
        <authorList>
            <person name="Palmieri N."/>
            <person name="Shrestha A."/>
            <person name="Ruttkowski B."/>
            <person name="Beck T."/>
            <person name="Vogl C."/>
            <person name="Tomley F."/>
            <person name="Blake D.P."/>
            <person name="Joachim A."/>
        </authorList>
    </citation>
    <scope>NUCLEOTIDE SEQUENCE [LARGE SCALE GENOMIC DNA]</scope>
    <source>
        <strain evidence="4 5">Wien I</strain>
    </source>
</reference>
<keyword evidence="5" id="KW-1185">Reference proteome</keyword>
<proteinExistence type="inferred from homology"/>
<dbReference type="Pfam" id="PF00572">
    <property type="entry name" value="Ribosomal_L13"/>
    <property type="match status" value="1"/>
</dbReference>
<dbReference type="NCBIfam" id="TIGR01077">
    <property type="entry name" value="L13_A_E"/>
    <property type="match status" value="1"/>
</dbReference>
<dbReference type="PANTHER" id="PTHR11545:SF3">
    <property type="entry name" value="LARGE RIBOSOMAL SUBUNIT PROTEIN UL13"/>
    <property type="match status" value="1"/>
</dbReference>
<dbReference type="HAMAP" id="MF_01366">
    <property type="entry name" value="Ribosomal_uL13"/>
    <property type="match status" value="1"/>
</dbReference>